<feature type="domain" description="Amidohydrolase-related" evidence="12">
    <location>
        <begin position="75"/>
        <end position="453"/>
    </location>
</feature>
<keyword evidence="7" id="KW-0862">Zinc</keyword>
<dbReference type="Gene3D" id="2.30.40.10">
    <property type="entry name" value="Urease, subunit C, domain 1"/>
    <property type="match status" value="1"/>
</dbReference>
<reference evidence="13" key="1">
    <citation type="journal article" date="2021" name="Nat. Commun.">
        <title>Genetic determinants of endophytism in the Arabidopsis root mycobiome.</title>
        <authorList>
            <person name="Mesny F."/>
            <person name="Miyauchi S."/>
            <person name="Thiergart T."/>
            <person name="Pickel B."/>
            <person name="Atanasova L."/>
            <person name="Karlsson M."/>
            <person name="Huettel B."/>
            <person name="Barry K.W."/>
            <person name="Haridas S."/>
            <person name="Chen C."/>
            <person name="Bauer D."/>
            <person name="Andreopoulos W."/>
            <person name="Pangilinan J."/>
            <person name="LaButti K."/>
            <person name="Riley R."/>
            <person name="Lipzen A."/>
            <person name="Clum A."/>
            <person name="Drula E."/>
            <person name="Henrissat B."/>
            <person name="Kohler A."/>
            <person name="Grigoriev I.V."/>
            <person name="Martin F.M."/>
            <person name="Hacquard S."/>
        </authorList>
    </citation>
    <scope>NUCLEOTIDE SEQUENCE</scope>
    <source>
        <strain evidence="13">MPI-CAGE-AT-0021</strain>
    </source>
</reference>
<dbReference type="PANTHER" id="PTHR11271:SF49">
    <property type="entry name" value="GUANINE DEAMINASE"/>
    <property type="match status" value="1"/>
</dbReference>
<protein>
    <recommendedName>
        <fullName evidence="10">Probable guanine deaminase</fullName>
        <ecNumber evidence="4">3.5.4.3</ecNumber>
    </recommendedName>
    <alternativeName>
        <fullName evidence="11">Guanine aminohydrolase</fullName>
    </alternativeName>
</protein>
<evidence type="ECO:0000313" key="14">
    <source>
        <dbReference type="Proteomes" id="UP000717696"/>
    </source>
</evidence>
<dbReference type="SUPFAM" id="SSF51556">
    <property type="entry name" value="Metallo-dependent hydrolases"/>
    <property type="match status" value="1"/>
</dbReference>
<evidence type="ECO:0000256" key="5">
    <source>
        <dbReference type="ARBA" id="ARBA00022723"/>
    </source>
</evidence>
<dbReference type="InterPro" id="IPR011059">
    <property type="entry name" value="Metal-dep_hydrolase_composite"/>
</dbReference>
<comment type="similarity">
    <text evidence="3">Belongs to the metallo-dependent hydrolases superfamily. ATZ/TRZ family.</text>
</comment>
<evidence type="ECO:0000256" key="3">
    <source>
        <dbReference type="ARBA" id="ARBA00006745"/>
    </source>
</evidence>
<sequence>MSAAENPAFAFYGTVIHSSSINDIAILEQAIVAVTPSTGQIIALEANVPKNEVEQKLKALDIPPSRVTHLLPGQFLVPGFVDTHNHAPQWMQRGLGQGMHILDWLAGVTFPNEARFADAEYAGRVYRAMVAGMLRQGVTTASYYGSLHGDATCVLADTCLNMGQRAFVGKCNMNRGSPDYYRDASVEESLAETERCIAHINTIDPSSKLLKYVITPRFAISCESDLLAGLGAIASRDPSLPIQTHFNEAEQEVKATLSLFPNFANEVDLYSHYKLLTPRTILAHCTIMTEAETQSLADLECGVAHCPTSNMTVGGGFMAAPVRQFLDRGIKVGLGTDSGGGFSSSILDAMRHALIASFSREAASAGREKGLTLEEVFYLATMGGARVMGIEDRIGDFQVGKEFDAVVIDMNTARGGINAPIEDQDELRRIFDKFLMTADDRNMTEVYVKGKKVHTL</sequence>
<comment type="cofactor">
    <cofactor evidence="1">
        <name>Zn(2+)</name>
        <dbReference type="ChEBI" id="CHEBI:29105"/>
    </cofactor>
</comment>
<evidence type="ECO:0000256" key="7">
    <source>
        <dbReference type="ARBA" id="ARBA00022833"/>
    </source>
</evidence>
<gene>
    <name evidence="13" type="ORF">B0J13DRAFT_56201</name>
</gene>
<name>A0A9P9EQ29_9HYPO</name>
<dbReference type="Gene3D" id="3.20.20.140">
    <property type="entry name" value="Metal-dependent hydrolases"/>
    <property type="match status" value="1"/>
</dbReference>
<evidence type="ECO:0000256" key="2">
    <source>
        <dbReference type="ARBA" id="ARBA00004984"/>
    </source>
</evidence>
<evidence type="ECO:0000256" key="9">
    <source>
        <dbReference type="ARBA" id="ARBA00056079"/>
    </source>
</evidence>
<evidence type="ECO:0000256" key="8">
    <source>
        <dbReference type="ARBA" id="ARBA00051148"/>
    </source>
</evidence>
<comment type="catalytic activity">
    <reaction evidence="8">
        <text>guanine + H2O + H(+) = xanthine + NH4(+)</text>
        <dbReference type="Rhea" id="RHEA:14665"/>
        <dbReference type="ChEBI" id="CHEBI:15377"/>
        <dbReference type="ChEBI" id="CHEBI:15378"/>
        <dbReference type="ChEBI" id="CHEBI:16235"/>
        <dbReference type="ChEBI" id="CHEBI:17712"/>
        <dbReference type="ChEBI" id="CHEBI:28938"/>
        <dbReference type="EC" id="3.5.4.3"/>
    </reaction>
</comment>
<dbReference type="Pfam" id="PF01979">
    <property type="entry name" value="Amidohydro_1"/>
    <property type="match status" value="1"/>
</dbReference>
<comment type="function">
    <text evidence="9">Catalyzes the hydrolytic deamination of guanine, producing xanthine and ammonia.</text>
</comment>
<comment type="pathway">
    <text evidence="2">Purine metabolism; guanine degradation; xanthine from guanine: step 1/1.</text>
</comment>
<dbReference type="InterPro" id="IPR006680">
    <property type="entry name" value="Amidohydro-rel"/>
</dbReference>
<evidence type="ECO:0000256" key="1">
    <source>
        <dbReference type="ARBA" id="ARBA00001947"/>
    </source>
</evidence>
<dbReference type="InterPro" id="IPR032466">
    <property type="entry name" value="Metal_Hydrolase"/>
</dbReference>
<proteinExistence type="inferred from homology"/>
<dbReference type="GO" id="GO:0008892">
    <property type="term" value="F:guanine deaminase activity"/>
    <property type="evidence" value="ECO:0007669"/>
    <property type="project" value="UniProtKB-EC"/>
</dbReference>
<keyword evidence="5" id="KW-0479">Metal-binding</keyword>
<evidence type="ECO:0000256" key="6">
    <source>
        <dbReference type="ARBA" id="ARBA00022801"/>
    </source>
</evidence>
<organism evidence="13 14">
    <name type="scientific">Dactylonectria estremocensis</name>
    <dbReference type="NCBI Taxonomy" id="1079267"/>
    <lineage>
        <taxon>Eukaryota</taxon>
        <taxon>Fungi</taxon>
        <taxon>Dikarya</taxon>
        <taxon>Ascomycota</taxon>
        <taxon>Pezizomycotina</taxon>
        <taxon>Sordariomycetes</taxon>
        <taxon>Hypocreomycetidae</taxon>
        <taxon>Hypocreales</taxon>
        <taxon>Nectriaceae</taxon>
        <taxon>Dactylonectria</taxon>
    </lineage>
</organism>
<evidence type="ECO:0000256" key="10">
    <source>
        <dbReference type="ARBA" id="ARBA00069860"/>
    </source>
</evidence>
<dbReference type="EC" id="3.5.4.3" evidence="4"/>
<dbReference type="PANTHER" id="PTHR11271">
    <property type="entry name" value="GUANINE DEAMINASE"/>
    <property type="match status" value="1"/>
</dbReference>
<dbReference type="GO" id="GO:0008270">
    <property type="term" value="F:zinc ion binding"/>
    <property type="evidence" value="ECO:0007669"/>
    <property type="project" value="TreeGrafter"/>
</dbReference>
<evidence type="ECO:0000256" key="11">
    <source>
        <dbReference type="ARBA" id="ARBA00083147"/>
    </source>
</evidence>
<dbReference type="GO" id="GO:0046098">
    <property type="term" value="P:guanine metabolic process"/>
    <property type="evidence" value="ECO:0007669"/>
    <property type="project" value="TreeGrafter"/>
</dbReference>
<evidence type="ECO:0000256" key="4">
    <source>
        <dbReference type="ARBA" id="ARBA00012781"/>
    </source>
</evidence>
<dbReference type="InterPro" id="IPR051607">
    <property type="entry name" value="Metallo-dep_hydrolases"/>
</dbReference>
<comment type="caution">
    <text evidence="13">The sequence shown here is derived from an EMBL/GenBank/DDBJ whole genome shotgun (WGS) entry which is preliminary data.</text>
</comment>
<dbReference type="OrthoDB" id="194468at2759"/>
<keyword evidence="6" id="KW-0378">Hydrolase</keyword>
<evidence type="ECO:0000259" key="12">
    <source>
        <dbReference type="Pfam" id="PF01979"/>
    </source>
</evidence>
<dbReference type="Proteomes" id="UP000717696">
    <property type="component" value="Unassembled WGS sequence"/>
</dbReference>
<dbReference type="GO" id="GO:0005829">
    <property type="term" value="C:cytosol"/>
    <property type="evidence" value="ECO:0007669"/>
    <property type="project" value="TreeGrafter"/>
</dbReference>
<keyword evidence="14" id="KW-1185">Reference proteome</keyword>
<evidence type="ECO:0000313" key="13">
    <source>
        <dbReference type="EMBL" id="KAH7141296.1"/>
    </source>
</evidence>
<dbReference type="FunFam" id="3.20.20.140:FF:000022">
    <property type="entry name" value="Guanine deaminase"/>
    <property type="match status" value="1"/>
</dbReference>
<accession>A0A9P9EQ29</accession>
<dbReference type="EMBL" id="JAGMUU010000012">
    <property type="protein sequence ID" value="KAH7141296.1"/>
    <property type="molecule type" value="Genomic_DNA"/>
</dbReference>
<dbReference type="AlphaFoldDB" id="A0A9P9EQ29"/>